<sequence>MKSTTFILRLSHPVSVDMLADLRAVIPADATHIFINALDEESHTTVECAQNDDNCSLAASAIALWRQLGHIHHLNWRHGWESLDVNEASQQELFKMLKTPGAIMHIS</sequence>
<proteinExistence type="predicted"/>
<accession>A0A506VHC4</accession>
<keyword evidence="2" id="KW-1185">Reference proteome</keyword>
<name>A0A506VHC4_9GAMM</name>
<dbReference type="EMBL" id="VHQI01000001">
    <property type="protein sequence ID" value="TPW44353.1"/>
    <property type="molecule type" value="Genomic_DNA"/>
</dbReference>
<reference evidence="1 2" key="1">
    <citation type="submission" date="2019-06" db="EMBL/GenBank/DDBJ databases">
        <authorList>
            <person name="Yang Y."/>
        </authorList>
    </citation>
    <scope>NUCLEOTIDE SEQUENCE [LARGE SCALE GENOMIC DNA]</scope>
    <source>
        <strain evidence="1 2">BIT-26</strain>
    </source>
</reference>
<comment type="caution">
    <text evidence="1">The sequence shown here is derived from an EMBL/GenBank/DDBJ whole genome shotgun (WGS) entry which is preliminary data.</text>
</comment>
<gene>
    <name evidence="1" type="ORF">FKM52_01175</name>
</gene>
<dbReference type="AlphaFoldDB" id="A0A506VHC4"/>
<dbReference type="OrthoDB" id="6519936at2"/>
<dbReference type="RefSeq" id="WP_141174370.1">
    <property type="nucleotide sequence ID" value="NZ_JBHUFX010000013.1"/>
</dbReference>
<evidence type="ECO:0000313" key="2">
    <source>
        <dbReference type="Proteomes" id="UP000319523"/>
    </source>
</evidence>
<dbReference type="Proteomes" id="UP000319523">
    <property type="component" value="Unassembled WGS sequence"/>
</dbReference>
<organism evidence="1 2">
    <name type="scientific">Mixta tenebrionis</name>
    <dbReference type="NCBI Taxonomy" id="2562439"/>
    <lineage>
        <taxon>Bacteria</taxon>
        <taxon>Pseudomonadati</taxon>
        <taxon>Pseudomonadota</taxon>
        <taxon>Gammaproteobacteria</taxon>
        <taxon>Enterobacterales</taxon>
        <taxon>Erwiniaceae</taxon>
        <taxon>Mixta</taxon>
    </lineage>
</organism>
<protein>
    <submittedName>
        <fullName evidence="1">Uncharacterized protein</fullName>
    </submittedName>
</protein>
<evidence type="ECO:0000313" key="1">
    <source>
        <dbReference type="EMBL" id="TPW44353.1"/>
    </source>
</evidence>